<name>A0AA86MXY9_9BACT</name>
<proteinExistence type="predicted"/>
<sequence length="421" mass="48951">MRRLITTSLLTCLLLFASLEGMSYLALYVLSTFGISYAPLSASLSDEQRTRLRLRLDEYRTAGTFGSHHPTLGWTVPKANTTQDFTSNSQGIRGKREYTLEPAPDILRISAFGDSFTFGSEVLDRDTWEEQLGRSDPRLEVLNFAVPAYGLDQAYLRYHTEGARFGSDIVVIGFMSENIRRNVNVFRPFYHRLYWSHLFTKPRFVVREAELVLLPNPLSTVSSYERLLTHDREVLAEIGHDDYFYRTHYHPSPFDWLRSVRLARMAWHAASTRWDGIFRADGMYNVHSEAFALTVKIFDAFYREALTHQSLPVILIYPDLGDLDRYHRQAPRRYEPLLDVFKAKGYRHIDVLDAFIQYDRRVKTEDLTVGTWGHLSPLGNKIVADALLKSLQEERRFTRPQIREQARRELTRIQQVMQARS</sequence>
<dbReference type="RefSeq" id="WP_289268044.1">
    <property type="nucleotide sequence ID" value="NZ_OX365700.1"/>
</dbReference>
<dbReference type="EMBL" id="OX365700">
    <property type="protein sequence ID" value="CAI4031084.1"/>
    <property type="molecule type" value="Genomic_DNA"/>
</dbReference>
<dbReference type="InterPro" id="IPR036514">
    <property type="entry name" value="SGNH_hydro_sf"/>
</dbReference>
<gene>
    <name evidence="1" type="ORF">DNFV4_01515</name>
</gene>
<evidence type="ECO:0000313" key="1">
    <source>
        <dbReference type="EMBL" id="CAI4031084.1"/>
    </source>
</evidence>
<protein>
    <submittedName>
        <fullName evidence="1">SGNH/GDSL hydrolase family protein</fullName>
    </submittedName>
</protein>
<dbReference type="SUPFAM" id="SSF52266">
    <property type="entry name" value="SGNH hydrolase"/>
    <property type="match status" value="1"/>
</dbReference>
<dbReference type="KEGG" id="nti:DNFV4_01515"/>
<accession>A0AA86MXY9</accession>
<dbReference type="AlphaFoldDB" id="A0AA86MXY9"/>
<keyword evidence="1" id="KW-0378">Hydrolase</keyword>
<reference evidence="1" key="1">
    <citation type="submission" date="2022-10" db="EMBL/GenBank/DDBJ databases">
        <authorList>
            <person name="Koch H."/>
        </authorList>
    </citation>
    <scope>NUCLEOTIDE SEQUENCE</scope>
    <source>
        <strain evidence="1">DNF</strain>
    </source>
</reference>
<evidence type="ECO:0000313" key="2">
    <source>
        <dbReference type="Proteomes" id="UP001179121"/>
    </source>
</evidence>
<keyword evidence="2" id="KW-1185">Reference proteome</keyword>
<dbReference type="Proteomes" id="UP001179121">
    <property type="component" value="Chromosome"/>
</dbReference>
<dbReference type="Gene3D" id="3.40.50.1110">
    <property type="entry name" value="SGNH hydrolase"/>
    <property type="match status" value="1"/>
</dbReference>
<organism evidence="1 2">
    <name type="scientific">Nitrospira tepida</name>
    <dbReference type="NCBI Taxonomy" id="2973512"/>
    <lineage>
        <taxon>Bacteria</taxon>
        <taxon>Pseudomonadati</taxon>
        <taxon>Nitrospirota</taxon>
        <taxon>Nitrospiria</taxon>
        <taxon>Nitrospirales</taxon>
        <taxon>Nitrospiraceae</taxon>
        <taxon>Nitrospira</taxon>
    </lineage>
</organism>
<dbReference type="GO" id="GO:0016788">
    <property type="term" value="F:hydrolase activity, acting on ester bonds"/>
    <property type="evidence" value="ECO:0007669"/>
    <property type="project" value="UniProtKB-ARBA"/>
</dbReference>